<evidence type="ECO:0000256" key="1">
    <source>
        <dbReference type="ARBA" id="ARBA00023015"/>
    </source>
</evidence>
<dbReference type="InterPro" id="IPR036271">
    <property type="entry name" value="Tet_transcr_reg_TetR-rel_C_sf"/>
</dbReference>
<dbReference type="AlphaFoldDB" id="A0A368NSZ8"/>
<dbReference type="FunFam" id="1.10.10.60:FF:000141">
    <property type="entry name" value="TetR family transcriptional regulator"/>
    <property type="match status" value="1"/>
</dbReference>
<evidence type="ECO:0000313" key="6">
    <source>
        <dbReference type="EMBL" id="KAA3526876.1"/>
    </source>
</evidence>
<proteinExistence type="predicted"/>
<dbReference type="EMBL" id="WPHR01000005">
    <property type="protein sequence ID" value="MUZ72864.1"/>
    <property type="molecule type" value="Genomic_DNA"/>
</dbReference>
<keyword evidence="2 4" id="KW-0238">DNA-binding</keyword>
<protein>
    <submittedName>
        <fullName evidence="7">TetR family transcriptional regulator</fullName>
    </submittedName>
    <submittedName>
        <fullName evidence="6">TetR/AcrR family transcriptional regulator</fullName>
    </submittedName>
</protein>
<dbReference type="Proteomes" id="UP000477951">
    <property type="component" value="Unassembled WGS sequence"/>
</dbReference>
<dbReference type="SUPFAM" id="SSF48498">
    <property type="entry name" value="Tetracyclin repressor-like, C-terminal domain"/>
    <property type="match status" value="1"/>
</dbReference>
<dbReference type="Proteomes" id="UP000436911">
    <property type="component" value="Unassembled WGS sequence"/>
</dbReference>
<dbReference type="PANTHER" id="PTHR30055">
    <property type="entry name" value="HTH-TYPE TRANSCRIPTIONAL REGULATOR RUTR"/>
    <property type="match status" value="1"/>
</dbReference>
<accession>A0A368NSZ8</accession>
<dbReference type="PRINTS" id="PR00455">
    <property type="entry name" value="HTHTETR"/>
</dbReference>
<evidence type="ECO:0000313" key="8">
    <source>
        <dbReference type="Proteomes" id="UP000436911"/>
    </source>
</evidence>
<dbReference type="InterPro" id="IPR039536">
    <property type="entry name" value="TetR_C_Proteobacteria"/>
</dbReference>
<keyword evidence="1" id="KW-0805">Transcription regulation</keyword>
<evidence type="ECO:0000256" key="3">
    <source>
        <dbReference type="ARBA" id="ARBA00023163"/>
    </source>
</evidence>
<gene>
    <name evidence="6" type="ORF">DXT89_13045</name>
    <name evidence="7" type="ORF">GOZ90_09230</name>
</gene>
<dbReference type="PANTHER" id="PTHR30055:SF234">
    <property type="entry name" value="HTH-TYPE TRANSCRIPTIONAL REGULATOR BETI"/>
    <property type="match status" value="1"/>
</dbReference>
<dbReference type="Pfam" id="PF14246">
    <property type="entry name" value="TetR_C_7"/>
    <property type="match status" value="1"/>
</dbReference>
<dbReference type="GO" id="GO:0000976">
    <property type="term" value="F:transcription cis-regulatory region binding"/>
    <property type="evidence" value="ECO:0007669"/>
    <property type="project" value="TreeGrafter"/>
</dbReference>
<dbReference type="Pfam" id="PF00440">
    <property type="entry name" value="TetR_N"/>
    <property type="match status" value="1"/>
</dbReference>
<dbReference type="Gene3D" id="1.10.357.10">
    <property type="entry name" value="Tetracycline Repressor, domain 2"/>
    <property type="match status" value="1"/>
</dbReference>
<sequence length="255" mass="28983">MFECRRIDLLPFRSDKLCVKHGNVVVSSRRSGNAFVSVCQVESVRRSMSEQQRVVMRLPVMPDEERRERILKAAEVVFDAMGFGDATMEEVARLAGMAKKTVYRFFPDKRCLFTALIQSHDQLQIEIGGQRGQTADPRERVRLALEALARFVLSPRQILVTRLIIAEAGKHPDLTRQFYEDCVENFRAFLAQELDFHVAVSPSEGVDRRDIADIFVGAVLGPLQTKVLMFGKQGEDLDSEIRMRVDLALRLLMPS</sequence>
<feature type="domain" description="HTH tetR-type" evidence="5">
    <location>
        <begin position="64"/>
        <end position="124"/>
    </location>
</feature>
<reference evidence="6 8" key="1">
    <citation type="submission" date="2018-08" db="EMBL/GenBank/DDBJ databases">
        <title>Genome sequencing of Agrobacterium vitis strain ICMP 10754.</title>
        <authorList>
            <person name="Visnovsky S.B."/>
            <person name="Pitman A.R."/>
        </authorList>
    </citation>
    <scope>NUCLEOTIDE SEQUENCE [LARGE SCALE GENOMIC DNA]</scope>
    <source>
        <strain evidence="6 8">ICMP 10754</strain>
    </source>
</reference>
<feature type="DNA-binding region" description="H-T-H motif" evidence="4">
    <location>
        <begin position="87"/>
        <end position="106"/>
    </location>
</feature>
<organism evidence="7 9">
    <name type="scientific">Agrobacterium vitis</name>
    <name type="common">Rhizobium vitis</name>
    <dbReference type="NCBI Taxonomy" id="373"/>
    <lineage>
        <taxon>Bacteria</taxon>
        <taxon>Pseudomonadati</taxon>
        <taxon>Pseudomonadota</taxon>
        <taxon>Alphaproteobacteria</taxon>
        <taxon>Hyphomicrobiales</taxon>
        <taxon>Rhizobiaceae</taxon>
        <taxon>Rhizobium/Agrobacterium group</taxon>
        <taxon>Agrobacterium</taxon>
    </lineage>
</organism>
<dbReference type="SUPFAM" id="SSF46689">
    <property type="entry name" value="Homeodomain-like"/>
    <property type="match status" value="1"/>
</dbReference>
<dbReference type="PROSITE" id="PS50977">
    <property type="entry name" value="HTH_TETR_2"/>
    <property type="match status" value="1"/>
</dbReference>
<evidence type="ECO:0000256" key="4">
    <source>
        <dbReference type="PROSITE-ProRule" id="PRU00335"/>
    </source>
</evidence>
<comment type="caution">
    <text evidence="7">The sequence shown here is derived from an EMBL/GenBank/DDBJ whole genome shotgun (WGS) entry which is preliminary data.</text>
</comment>
<keyword evidence="3" id="KW-0804">Transcription</keyword>
<evidence type="ECO:0000259" key="5">
    <source>
        <dbReference type="PROSITE" id="PS50977"/>
    </source>
</evidence>
<dbReference type="InterPro" id="IPR050109">
    <property type="entry name" value="HTH-type_TetR-like_transc_reg"/>
</dbReference>
<dbReference type="EMBL" id="QUSG01000006">
    <property type="protein sequence ID" value="KAA3526876.1"/>
    <property type="molecule type" value="Genomic_DNA"/>
</dbReference>
<evidence type="ECO:0000313" key="9">
    <source>
        <dbReference type="Proteomes" id="UP000477951"/>
    </source>
</evidence>
<dbReference type="InterPro" id="IPR001647">
    <property type="entry name" value="HTH_TetR"/>
</dbReference>
<dbReference type="GO" id="GO:0003700">
    <property type="term" value="F:DNA-binding transcription factor activity"/>
    <property type="evidence" value="ECO:0007669"/>
    <property type="project" value="TreeGrafter"/>
</dbReference>
<evidence type="ECO:0000313" key="7">
    <source>
        <dbReference type="EMBL" id="MUZ72864.1"/>
    </source>
</evidence>
<dbReference type="InterPro" id="IPR009057">
    <property type="entry name" value="Homeodomain-like_sf"/>
</dbReference>
<reference evidence="7 9" key="2">
    <citation type="submission" date="2019-12" db="EMBL/GenBank/DDBJ databases">
        <title>Whole-genome sequencing of Allorhizobium vitis.</title>
        <authorList>
            <person name="Gan H.M."/>
            <person name="Szegedi E."/>
            <person name="Burr T."/>
            <person name="Savka M.A."/>
        </authorList>
    </citation>
    <scope>NUCLEOTIDE SEQUENCE [LARGE SCALE GENOMIC DNA]</scope>
    <source>
        <strain evidence="7 9">CG516</strain>
    </source>
</reference>
<name>A0A368NSZ8_AGRVI</name>
<evidence type="ECO:0000256" key="2">
    <source>
        <dbReference type="ARBA" id="ARBA00023125"/>
    </source>
</evidence>